<dbReference type="EMBL" id="VKHS01000064">
    <property type="protein sequence ID" value="MBB0228913.1"/>
    <property type="molecule type" value="Genomic_DNA"/>
</dbReference>
<feature type="domain" description="FAD-binding" evidence="4">
    <location>
        <begin position="2"/>
        <end position="340"/>
    </location>
</feature>
<dbReference type="GO" id="GO:0016709">
    <property type="term" value="F:oxidoreductase activity, acting on paired donors, with incorporation or reduction of molecular oxygen, NAD(P)H as one donor, and incorporation of one atom of oxygen"/>
    <property type="evidence" value="ECO:0007669"/>
    <property type="project" value="UniProtKB-ARBA"/>
</dbReference>
<comment type="caution">
    <text evidence="5">The sequence shown here is derived from an EMBL/GenBank/DDBJ whole genome shotgun (WGS) entry which is preliminary data.</text>
</comment>
<organism evidence="5 6">
    <name type="scientific">Streptomyces calidiresistens</name>
    <dbReference type="NCBI Taxonomy" id="1485586"/>
    <lineage>
        <taxon>Bacteria</taxon>
        <taxon>Bacillati</taxon>
        <taxon>Actinomycetota</taxon>
        <taxon>Actinomycetes</taxon>
        <taxon>Kitasatosporales</taxon>
        <taxon>Streptomycetaceae</taxon>
        <taxon>Streptomyces</taxon>
    </lineage>
</organism>
<dbReference type="PRINTS" id="PR00420">
    <property type="entry name" value="RNGMNOXGNASE"/>
</dbReference>
<keyword evidence="5" id="KW-0560">Oxidoreductase</keyword>
<name>A0A7W3T133_9ACTN</name>
<dbReference type="AlphaFoldDB" id="A0A7W3T133"/>
<dbReference type="Pfam" id="PF01494">
    <property type="entry name" value="FAD_binding_3"/>
    <property type="match status" value="1"/>
</dbReference>
<gene>
    <name evidence="5" type="ORF">FOE67_05135</name>
</gene>
<keyword evidence="2" id="KW-0285">Flavoprotein</keyword>
<keyword evidence="3" id="KW-0274">FAD</keyword>
<dbReference type="InterPro" id="IPR036188">
    <property type="entry name" value="FAD/NAD-bd_sf"/>
</dbReference>
<protein>
    <submittedName>
        <fullName evidence="5">Monooxygenase</fullName>
    </submittedName>
</protein>
<dbReference type="GO" id="GO:0071949">
    <property type="term" value="F:FAD binding"/>
    <property type="evidence" value="ECO:0007669"/>
    <property type="project" value="InterPro"/>
</dbReference>
<keyword evidence="6" id="KW-1185">Reference proteome</keyword>
<evidence type="ECO:0000313" key="6">
    <source>
        <dbReference type="Proteomes" id="UP000530234"/>
    </source>
</evidence>
<evidence type="ECO:0000256" key="2">
    <source>
        <dbReference type="ARBA" id="ARBA00022630"/>
    </source>
</evidence>
<accession>A0A7W3T133</accession>
<evidence type="ECO:0000259" key="4">
    <source>
        <dbReference type="Pfam" id="PF01494"/>
    </source>
</evidence>
<dbReference type="InterPro" id="IPR050641">
    <property type="entry name" value="RIFMO-like"/>
</dbReference>
<comment type="cofactor">
    <cofactor evidence="1">
        <name>FAD</name>
        <dbReference type="ChEBI" id="CHEBI:57692"/>
    </cofactor>
</comment>
<dbReference type="Proteomes" id="UP000530234">
    <property type="component" value="Unassembled WGS sequence"/>
</dbReference>
<dbReference type="Gene3D" id="3.50.50.60">
    <property type="entry name" value="FAD/NAD(P)-binding domain"/>
    <property type="match status" value="1"/>
</dbReference>
<dbReference type="Gene3D" id="3.30.70.2450">
    <property type="match status" value="1"/>
</dbReference>
<evidence type="ECO:0000313" key="5">
    <source>
        <dbReference type="EMBL" id="MBB0228913.1"/>
    </source>
</evidence>
<dbReference type="InterPro" id="IPR002938">
    <property type="entry name" value="FAD-bd"/>
</dbReference>
<proteinExistence type="predicted"/>
<dbReference type="SUPFAM" id="SSF51905">
    <property type="entry name" value="FAD/NAD(P)-binding domain"/>
    <property type="match status" value="1"/>
</dbReference>
<sequence>MLPVIIAGAGPVGLALALALSRHGVPSVVLDGSDEGVVRRAARTCVLPPDVAHWARLPGLVEETTTWTGWRTTVRGKVVEEAVFTEERSPIHLPQHALEEALWRAVGRTGLVELLSPARLVDLEQHESGVTAHLKETPAGDSPSRRGSHLVGCDGARSTVRKLLGVAFPGRTAVERYAVAALRGGVPDTGEAALHRALPAPRRTGGARAEPPEVLVRPLAGGTVRLDWPLPPEENPVTPDALLERVERTLVGLNDGELPPHELLDTGVYACHQRLARWWRSGRVLLAGDAAHLVGALGTQQVAEGLRDVDNLAWKLAADRRPGGAEGLLESYAEERRGAVGARLRAVDQALPVIRGRGGRGGRLTGRGRLTLPADAHLGRGALGEPGRYAIPGQRDRTAEGGPLLGNPVTDVAVTALDGERGRLVDRLGGPLLLVLTAPGARVWDARHWLSAGLMPDLAGAVAALPLPAELLVTDAYPGAPAHTLLVVRPDGRLAAALPGADRRALERCVGDLTDLPVG</sequence>
<keyword evidence="5" id="KW-0503">Monooxygenase</keyword>
<dbReference type="RefSeq" id="WP_182660888.1">
    <property type="nucleotide sequence ID" value="NZ_VKHS01000064.1"/>
</dbReference>
<dbReference type="PANTHER" id="PTHR43004:SF19">
    <property type="entry name" value="BINDING MONOOXYGENASE, PUTATIVE (JCVI)-RELATED"/>
    <property type="match status" value="1"/>
</dbReference>
<reference evidence="6" key="1">
    <citation type="submission" date="2019-10" db="EMBL/GenBank/DDBJ databases">
        <title>Streptomyces sp. nov., a novel actinobacterium isolated from alkaline environment.</title>
        <authorList>
            <person name="Golinska P."/>
        </authorList>
    </citation>
    <scope>NUCLEOTIDE SEQUENCE [LARGE SCALE GENOMIC DNA]</scope>
    <source>
        <strain evidence="6">DSM 42108</strain>
    </source>
</reference>
<evidence type="ECO:0000256" key="3">
    <source>
        <dbReference type="ARBA" id="ARBA00022827"/>
    </source>
</evidence>
<evidence type="ECO:0000256" key="1">
    <source>
        <dbReference type="ARBA" id="ARBA00001974"/>
    </source>
</evidence>
<dbReference type="PANTHER" id="PTHR43004">
    <property type="entry name" value="TRK SYSTEM POTASSIUM UPTAKE PROTEIN"/>
    <property type="match status" value="1"/>
</dbReference>